<feature type="domain" description="GDPGP1-like N-terminal" evidence="14">
    <location>
        <begin position="98"/>
        <end position="138"/>
    </location>
</feature>
<keyword evidence="12" id="KW-0378">Hydrolase</keyword>
<evidence type="ECO:0000259" key="14">
    <source>
        <dbReference type="Pfam" id="PF26217"/>
    </source>
</evidence>
<evidence type="ECO:0000256" key="8">
    <source>
        <dbReference type="ARBA" id="ARBA00022658"/>
    </source>
</evidence>
<dbReference type="GO" id="GO:0005737">
    <property type="term" value="C:cytoplasm"/>
    <property type="evidence" value="ECO:0007669"/>
    <property type="project" value="UniProtKB-SubCell"/>
</dbReference>
<evidence type="ECO:0000256" key="12">
    <source>
        <dbReference type="ARBA" id="ARBA00022801"/>
    </source>
</evidence>
<evidence type="ECO:0000256" key="2">
    <source>
        <dbReference type="ARBA" id="ARBA00003049"/>
    </source>
</evidence>
<dbReference type="GO" id="GO:0016787">
    <property type="term" value="F:hydrolase activity"/>
    <property type="evidence" value="ECO:0007669"/>
    <property type="project" value="UniProtKB-KW"/>
</dbReference>
<evidence type="ECO:0000256" key="7">
    <source>
        <dbReference type="ARBA" id="ARBA00022490"/>
    </source>
</evidence>
<name>A0AAD1YMH2_9LAMI</name>
<evidence type="ECO:0000259" key="13">
    <source>
        <dbReference type="Pfam" id="PF26216"/>
    </source>
</evidence>
<dbReference type="GO" id="GO:0080048">
    <property type="term" value="F:GDP-D-glucose phosphorylase activity"/>
    <property type="evidence" value="ECO:0007669"/>
    <property type="project" value="UniProtKB-EC"/>
</dbReference>
<dbReference type="AlphaFoldDB" id="A0AAD1YMH2"/>
<gene>
    <name evidence="15" type="ORF">FPE_LOCUS390</name>
</gene>
<reference evidence="15" key="1">
    <citation type="submission" date="2023-05" db="EMBL/GenBank/DDBJ databases">
        <authorList>
            <person name="Huff M."/>
        </authorList>
    </citation>
    <scope>NUCLEOTIDE SEQUENCE</scope>
</reference>
<comment type="catalytic activity">
    <reaction evidence="1">
        <text>GDP-alpha-D-glucose + phosphate = alpha-D-glucose 1-phosphate + GDP + H(+)</text>
        <dbReference type="Rhea" id="RHEA:30387"/>
        <dbReference type="ChEBI" id="CHEBI:15378"/>
        <dbReference type="ChEBI" id="CHEBI:43474"/>
        <dbReference type="ChEBI" id="CHEBI:58189"/>
        <dbReference type="ChEBI" id="CHEBI:58601"/>
        <dbReference type="ChEBI" id="CHEBI:62230"/>
        <dbReference type="EC" id="2.7.7.78"/>
    </reaction>
</comment>
<protein>
    <recommendedName>
        <fullName evidence="6">GDP-D-glucose phosphorylase 1</fullName>
        <ecNumber evidence="5">2.7.7.78</ecNumber>
    </recommendedName>
</protein>
<comment type="subcellular location">
    <subcellularLocation>
        <location evidence="3">Cytoplasm</location>
    </subcellularLocation>
</comment>
<evidence type="ECO:0000256" key="1">
    <source>
        <dbReference type="ARBA" id="ARBA00000063"/>
    </source>
</evidence>
<comment type="function">
    <text evidence="2">Specific and highly efficient GDP-D-glucose phosphorylase regulating the levels of GDP-D-glucose in cells.</text>
</comment>
<keyword evidence="7" id="KW-0963">Cytoplasm</keyword>
<dbReference type="InterPro" id="IPR058866">
    <property type="entry name" value="GDPGP1_N"/>
</dbReference>
<evidence type="ECO:0000256" key="6">
    <source>
        <dbReference type="ARBA" id="ARBA00018857"/>
    </source>
</evidence>
<dbReference type="EC" id="2.7.7.78" evidence="5"/>
<dbReference type="Proteomes" id="UP000834106">
    <property type="component" value="Chromosome 1"/>
</dbReference>
<evidence type="ECO:0000256" key="5">
    <source>
        <dbReference type="ARBA" id="ARBA00012507"/>
    </source>
</evidence>
<dbReference type="PANTHER" id="PTHR20884:SF8">
    <property type="entry name" value="GDP-D-GLUCOSE PHOSPHORYLASE 1"/>
    <property type="match status" value="1"/>
</dbReference>
<keyword evidence="11" id="KW-0547">Nucleotide-binding</keyword>
<dbReference type="EMBL" id="OU503036">
    <property type="protein sequence ID" value="CAI9752959.1"/>
    <property type="molecule type" value="Genomic_DNA"/>
</dbReference>
<evidence type="ECO:0000256" key="4">
    <source>
        <dbReference type="ARBA" id="ARBA00006451"/>
    </source>
</evidence>
<dbReference type="GO" id="GO:0000166">
    <property type="term" value="F:nucleotide binding"/>
    <property type="evidence" value="ECO:0007669"/>
    <property type="project" value="UniProtKB-KW"/>
</dbReference>
<dbReference type="GO" id="GO:0005085">
    <property type="term" value="F:guanyl-nucleotide exchange factor activity"/>
    <property type="evidence" value="ECO:0007669"/>
    <property type="project" value="UniProtKB-KW"/>
</dbReference>
<accession>A0AAD1YMH2</accession>
<keyword evidence="16" id="KW-1185">Reference proteome</keyword>
<keyword evidence="8" id="KW-0344">Guanine-nucleotide releasing factor</keyword>
<dbReference type="InterPro" id="IPR058865">
    <property type="entry name" value="GDPGP1_C"/>
</dbReference>
<keyword evidence="10" id="KW-0548">Nucleotidyltransferase</keyword>
<evidence type="ECO:0000256" key="3">
    <source>
        <dbReference type="ARBA" id="ARBA00004496"/>
    </source>
</evidence>
<feature type="domain" description="GDPGP1-like C-terminal" evidence="13">
    <location>
        <begin position="141"/>
        <end position="233"/>
    </location>
</feature>
<evidence type="ECO:0000256" key="11">
    <source>
        <dbReference type="ARBA" id="ARBA00022741"/>
    </source>
</evidence>
<dbReference type="InterPro" id="IPR026506">
    <property type="entry name" value="GDPGP"/>
</dbReference>
<organism evidence="15 16">
    <name type="scientific">Fraxinus pennsylvanica</name>
    <dbReference type="NCBI Taxonomy" id="56036"/>
    <lineage>
        <taxon>Eukaryota</taxon>
        <taxon>Viridiplantae</taxon>
        <taxon>Streptophyta</taxon>
        <taxon>Embryophyta</taxon>
        <taxon>Tracheophyta</taxon>
        <taxon>Spermatophyta</taxon>
        <taxon>Magnoliopsida</taxon>
        <taxon>eudicotyledons</taxon>
        <taxon>Gunneridae</taxon>
        <taxon>Pentapetalae</taxon>
        <taxon>asterids</taxon>
        <taxon>lamiids</taxon>
        <taxon>Lamiales</taxon>
        <taxon>Oleaceae</taxon>
        <taxon>Oleeae</taxon>
        <taxon>Fraxinus</taxon>
    </lineage>
</organism>
<dbReference type="Pfam" id="PF26216">
    <property type="entry name" value="GDPGP1_C"/>
    <property type="match status" value="1"/>
</dbReference>
<dbReference type="Pfam" id="PF26217">
    <property type="entry name" value="GDPGP1_N"/>
    <property type="match status" value="2"/>
</dbReference>
<comment type="similarity">
    <text evidence="4">Belongs to the GDPGP1 family.</text>
</comment>
<feature type="domain" description="GDPGP1-like N-terminal" evidence="14">
    <location>
        <begin position="26"/>
        <end position="96"/>
    </location>
</feature>
<dbReference type="PANTHER" id="PTHR20884">
    <property type="entry name" value="GDP-D-GLUCOSE PHOSPHORYLASE 1"/>
    <property type="match status" value="1"/>
</dbReference>
<keyword evidence="9" id="KW-0808">Transferase</keyword>
<evidence type="ECO:0000256" key="10">
    <source>
        <dbReference type="ARBA" id="ARBA00022695"/>
    </source>
</evidence>
<evidence type="ECO:0000313" key="16">
    <source>
        <dbReference type="Proteomes" id="UP000834106"/>
    </source>
</evidence>
<evidence type="ECO:0000256" key="9">
    <source>
        <dbReference type="ARBA" id="ARBA00022679"/>
    </source>
</evidence>
<evidence type="ECO:0000313" key="15">
    <source>
        <dbReference type="EMBL" id="CAI9752959.1"/>
    </source>
</evidence>
<dbReference type="GO" id="GO:0006006">
    <property type="term" value="P:glucose metabolic process"/>
    <property type="evidence" value="ECO:0007669"/>
    <property type="project" value="TreeGrafter"/>
</dbReference>
<proteinExistence type="inferred from homology"/>
<sequence length="234" mass="26254">MLHSRTWKARLQVAAAIALETTTYLLNEGRHLKKRVTEFRIDQVLQPFDDNKFNFTKVGQLEILFMLESSNDNELHYFPSSAVDVASSSHSVVAINRIDHESFLFALHLAREAADPAFRMGYNSSGAFATISHLRFQVPTDARVIVSKLLDYLMSGLIFTGGCTLHNLSDVVADSCIFLQNNNIPIDVLIADYGRRIYLLPQCYAEKQALGEVERKLLDSQVNPAVWEIGGHIA</sequence>